<dbReference type="OrthoDB" id="1884872at2759"/>
<feature type="compositionally biased region" description="Low complexity" evidence="10">
    <location>
        <begin position="546"/>
        <end position="563"/>
    </location>
</feature>
<dbReference type="PANTHER" id="PTHR11477">
    <property type="entry name" value="TRANSCRIPTION FACTOR S-II ZINC FINGER DOMAIN-CONTAINING PROTEIN"/>
    <property type="match status" value="1"/>
</dbReference>
<feature type="compositionally biased region" description="Basic residues" evidence="10">
    <location>
        <begin position="1333"/>
        <end position="1355"/>
    </location>
</feature>
<dbReference type="InterPro" id="IPR003618">
    <property type="entry name" value="TFIIS_cen_dom"/>
</dbReference>
<dbReference type="GO" id="GO:0008270">
    <property type="term" value="F:zinc ion binding"/>
    <property type="evidence" value="ECO:0007669"/>
    <property type="project" value="UniProtKB-KW"/>
</dbReference>
<evidence type="ECO:0000256" key="9">
    <source>
        <dbReference type="SAM" id="Coils"/>
    </source>
</evidence>
<dbReference type="KEGG" id="soy:115889544"/>
<dbReference type="GO" id="GO:0005634">
    <property type="term" value="C:nucleus"/>
    <property type="evidence" value="ECO:0007669"/>
    <property type="project" value="UniProtKB-SubCell"/>
</dbReference>
<feature type="domain" description="TFIIS central" evidence="12">
    <location>
        <begin position="1110"/>
        <end position="1229"/>
    </location>
</feature>
<feature type="compositionally biased region" description="Low complexity" evidence="10">
    <location>
        <begin position="462"/>
        <end position="471"/>
    </location>
</feature>
<dbReference type="InterPro" id="IPR011011">
    <property type="entry name" value="Znf_FYVE_PHD"/>
</dbReference>
<dbReference type="SUPFAM" id="SSF160481">
    <property type="entry name" value="BRK domain-like"/>
    <property type="match status" value="1"/>
</dbReference>
<feature type="region of interest" description="Disordered" evidence="10">
    <location>
        <begin position="169"/>
        <end position="592"/>
    </location>
</feature>
<dbReference type="PROSITE" id="PS01359">
    <property type="entry name" value="ZF_PHD_1"/>
    <property type="match status" value="1"/>
</dbReference>
<keyword evidence="2" id="KW-0479">Metal-binding</keyword>
<dbReference type="InterPro" id="IPR037259">
    <property type="entry name" value="BRK_sf"/>
</dbReference>
<dbReference type="InterPro" id="IPR019787">
    <property type="entry name" value="Znf_PHD-finger"/>
</dbReference>
<feature type="compositionally biased region" description="Basic and acidic residues" evidence="10">
    <location>
        <begin position="740"/>
        <end position="757"/>
    </location>
</feature>
<dbReference type="SMART" id="SM00592">
    <property type="entry name" value="BRK"/>
    <property type="match status" value="1"/>
</dbReference>
<feature type="compositionally biased region" description="Low complexity" evidence="10">
    <location>
        <begin position="864"/>
        <end position="875"/>
    </location>
</feature>
<dbReference type="GeneID" id="115889544"/>
<dbReference type="InterPro" id="IPR001965">
    <property type="entry name" value="Znf_PHD"/>
</dbReference>
<feature type="region of interest" description="Disordered" evidence="10">
    <location>
        <begin position="721"/>
        <end position="790"/>
    </location>
</feature>
<keyword evidence="6" id="KW-0804">Transcription</keyword>
<dbReference type="FunCoup" id="A0A6J2YN74">
    <property type="interactions" value="621"/>
</dbReference>
<dbReference type="Gene3D" id="3.30.40.10">
    <property type="entry name" value="Zinc/RING finger domain, C3HC4 (zinc finger)"/>
    <property type="match status" value="1"/>
</dbReference>
<feature type="compositionally biased region" description="Basic and acidic residues" evidence="10">
    <location>
        <begin position="1272"/>
        <end position="1292"/>
    </location>
</feature>
<evidence type="ECO:0000256" key="2">
    <source>
        <dbReference type="ARBA" id="ARBA00022723"/>
    </source>
</evidence>
<organism evidence="13 14">
    <name type="scientific">Sitophilus oryzae</name>
    <name type="common">Rice weevil</name>
    <name type="synonym">Curculio oryzae</name>
    <dbReference type="NCBI Taxonomy" id="7048"/>
    <lineage>
        <taxon>Eukaryota</taxon>
        <taxon>Metazoa</taxon>
        <taxon>Ecdysozoa</taxon>
        <taxon>Arthropoda</taxon>
        <taxon>Hexapoda</taxon>
        <taxon>Insecta</taxon>
        <taxon>Pterygota</taxon>
        <taxon>Neoptera</taxon>
        <taxon>Endopterygota</taxon>
        <taxon>Coleoptera</taxon>
        <taxon>Polyphaga</taxon>
        <taxon>Cucujiformia</taxon>
        <taxon>Curculionidae</taxon>
        <taxon>Dryophthorinae</taxon>
        <taxon>Sitophilus</taxon>
    </lineage>
</organism>
<feature type="compositionally biased region" description="Low complexity" evidence="10">
    <location>
        <begin position="1914"/>
        <end position="1926"/>
    </location>
</feature>
<proteinExistence type="predicted"/>
<evidence type="ECO:0000259" key="11">
    <source>
        <dbReference type="PROSITE" id="PS50016"/>
    </source>
</evidence>
<feature type="compositionally biased region" description="Basic and acidic residues" evidence="10">
    <location>
        <begin position="1356"/>
        <end position="1370"/>
    </location>
</feature>
<gene>
    <name evidence="14" type="primary">LOC115889544</name>
</gene>
<feature type="compositionally biased region" description="Acidic residues" evidence="10">
    <location>
        <begin position="777"/>
        <end position="788"/>
    </location>
</feature>
<dbReference type="Gene3D" id="3.40.5.120">
    <property type="match status" value="1"/>
</dbReference>
<dbReference type="SMART" id="SM00510">
    <property type="entry name" value="TFS2M"/>
    <property type="match status" value="1"/>
</dbReference>
<comment type="subcellular location">
    <subcellularLocation>
        <location evidence="1">Nucleus</location>
    </subcellularLocation>
</comment>
<dbReference type="InterPro" id="IPR012921">
    <property type="entry name" value="SPOC_C"/>
</dbReference>
<sequence length="1998" mass="222390">MANSIVKVTDVADDMINDSLLLLVNEDGTVTPDRRTVEDYLSSKSGPTKLQIMHIDKSDSKSIDVIVDNVTYMPDNMEVINEEDVIEKDTAISMDEVARNLYNFKLDHDYTPLTSPKPSPQSEEDDELAKTLSILHGNESPGEKDTTPIVITVPPKINKNINIISSITIPPTTDLSSSPGTSGTVIKNDESVNEMSTPKMKGKAKMLNTQSSKPLKNKNSQDVNKKVKVVSKKDFNELEEEEEKTELDDNEEESEEEIGFDPEIEDDDDDSDFDIQEELGVKKGKRGVKHGKIEKKRSKRLSQSSTTSKLPKSTKKKKELKDEGLKEADSVASKSENKNEKVKTKEKSTEKPTEQETKEVDSTDLKSPEVKTEDAKTAEKKHKKKKEPPKPIPGDFALFSTPDIIRKVGGKEPTTPGTGEQVSTPQKPVKINPEHGKTPGKTESAISPKPAKITQESRSKSTSESSNSQTSKHNRHSLDSKEKHNHHKTSNDHKNKERRDSLDKAKHSKSSDEKTSKSEHSHERRNSEVNSEKREAVSSVDRRLSESSSDSKSLDSTKSVSKTNQTAIKSEQSTPKNTYAQQLRENEPVPSAEDIRAIIMNEDTKTYTTNTIPIPDTPVSVTHPLDANNLTLDGTGLDLDQTILDNINNDMISEDILYQVAQQLVSNTELQNAIDKGINEGVLDTSGLQDSMDISQVNDSFSETPKHDIIKEGTQIVRPDGRVLVLPPIERPTTRSRNKRKEDSKPSFKQPKLDPRNKGRTVHKPLDDEHVSGNELDSSDENEEESEDDPNKLWCICNQPHNNRFMICCDTCEEWYHGKCVNITKAMGQQMESEGKEWICLFCKDPALKRPMAAARRIRRASRNSRLSSDSSNSATKVEKEKSSSSVPCVVCQKAARKNSIYCSESCILTHAQGIEKVVVFERSTGNMLTGNNAPNATNLDQWLKEHPGYEVVRSAGKLVTTKVKSGNFTQSKLKFIKNPNNDGVSLAVQQKGVNIGVLKHAPKHISQPGQQQLETPKTVKVIKIYHKDPTNKESRIKLIQAQPLPQSTRLGQQTPPTKPKVTVQTTLTPKGPTTPTIKTPKKDPLKDSKPKTPKTKQKEEAPQPKKEDIRENVQKTVAEQLGVRLKGSDIKLTEEEVKNISTEIEAELYKCFGDTGHKYKNKYRSLIFNIKDSKNQTLWRRICEKSISSYELVRLSPDDMASQELAKWREQEAKHQLDMIKKNEIELLNCNRQYVLKTHKGEEVLEDNRPGNKIDNTEIIKSLTEGSTLHVGEDDKKHSSKEKDKDRDKRGSAKHAHKDKNREKDRHSSKERKDRDKEHRSRRSSSRDKDRSRKRSRSKDRSRHEKKKDKRSRSKSKERERSRERDKSRDRHRKSHKSSRHKKGNLISSTDNLGTKAKEILEKLNKIAPPFEDKLWKHVPQEDLTPGNAPVDSDSDHEIPSSTVTIPTPPRSQESDEFQTQISQSSNDSKSSSKNREVAVLEERGLSPPPKQLPSQIWMGTINMVDVAQISITAHEVSGDCTGLNKELSENLDIVGRISPETVWDYISKMRCSNSKIISLIRLTATNVEEQMPYLALYSYLSSRNRLGVVKSTNKAIKDFYILPLASQKPIPQALLPINGPGFEEARPALLLGIVVRDKRKRAYTESTPTAAPTPHKKTRVEVTVIQTQPTTQSRSYTPPPVPAEVTPAPAPPLPPLPPKVDPRLAKITPPLPPIVPDTISSSPVQEEDSPMEEPVKPVPISEDDEPYSPEDSDPDTVVTESMDVPSVSVTVSNVTAISMETTTVNEGYATIPGLGDALPSSKMDIQRQMEELNKQIELQKSEITSITKNIATAGSEIAGSALASIALPSNLQQILDSIKTIATEEKATPVPQAAGQTDLTIPLIIPKTFTRPLCSSPMPDVNSDTIPLNLPIKPKIKPSSVNSPLNDGREKSTSVLGSLTEEDLIKKAAAEMMDEDRDKKSSNKNTVAAPSPSSTPKTTSTPLDADVTLPPVPGVD</sequence>
<evidence type="ECO:0000313" key="14">
    <source>
        <dbReference type="RefSeq" id="XP_030765438.1"/>
    </source>
</evidence>
<dbReference type="Pfam" id="PF07500">
    <property type="entry name" value="TFIIS_M"/>
    <property type="match status" value="1"/>
</dbReference>
<dbReference type="InterPro" id="IPR006576">
    <property type="entry name" value="BRK_domain"/>
</dbReference>
<evidence type="ECO:0000256" key="10">
    <source>
        <dbReference type="SAM" id="MobiDB-lite"/>
    </source>
</evidence>
<feature type="compositionally biased region" description="Low complexity" evidence="10">
    <location>
        <begin position="411"/>
        <end position="420"/>
    </location>
</feature>
<dbReference type="PROSITE" id="PS51321">
    <property type="entry name" value="TFIIS_CENTRAL"/>
    <property type="match status" value="1"/>
</dbReference>
<feature type="compositionally biased region" description="Polar residues" evidence="10">
    <location>
        <begin position="564"/>
        <end position="583"/>
    </location>
</feature>
<feature type="compositionally biased region" description="Acidic residues" evidence="10">
    <location>
        <begin position="1743"/>
        <end position="1756"/>
    </location>
</feature>
<feature type="compositionally biased region" description="Low complexity" evidence="10">
    <location>
        <begin position="169"/>
        <end position="179"/>
    </location>
</feature>
<feature type="region of interest" description="Disordered" evidence="10">
    <location>
        <begin position="1914"/>
        <end position="1998"/>
    </location>
</feature>
<evidence type="ECO:0000256" key="5">
    <source>
        <dbReference type="ARBA" id="ARBA00023015"/>
    </source>
</evidence>
<feature type="compositionally biased region" description="Pro residues" evidence="10">
    <location>
        <begin position="1679"/>
        <end position="1695"/>
    </location>
</feature>
<feature type="compositionally biased region" description="Acidic residues" evidence="10">
    <location>
        <begin position="237"/>
        <end position="277"/>
    </location>
</feature>
<keyword evidence="9" id="KW-0175">Coiled coil</keyword>
<evidence type="ECO:0000259" key="12">
    <source>
        <dbReference type="PROSITE" id="PS51321"/>
    </source>
</evidence>
<evidence type="ECO:0000256" key="4">
    <source>
        <dbReference type="ARBA" id="ARBA00022833"/>
    </source>
</evidence>
<dbReference type="SMART" id="SM00249">
    <property type="entry name" value="PHD"/>
    <property type="match status" value="1"/>
</dbReference>
<feature type="compositionally biased region" description="Low complexity" evidence="10">
    <location>
        <begin position="1053"/>
        <end position="1079"/>
    </location>
</feature>
<evidence type="ECO:0000256" key="6">
    <source>
        <dbReference type="ARBA" id="ARBA00023163"/>
    </source>
</evidence>
<feature type="compositionally biased region" description="Low complexity" evidence="10">
    <location>
        <begin position="1972"/>
        <end position="1984"/>
    </location>
</feature>
<evidence type="ECO:0000313" key="13">
    <source>
        <dbReference type="Proteomes" id="UP000504635"/>
    </source>
</evidence>
<dbReference type="SUPFAM" id="SSF57903">
    <property type="entry name" value="FYVE/PHD zinc finger"/>
    <property type="match status" value="1"/>
</dbReference>
<feature type="compositionally biased region" description="Basic and acidic residues" evidence="10">
    <location>
        <begin position="1475"/>
        <end position="1486"/>
    </location>
</feature>
<reference evidence="14" key="1">
    <citation type="submission" date="2025-08" db="UniProtKB">
        <authorList>
            <consortium name="RefSeq"/>
        </authorList>
    </citation>
    <scope>IDENTIFICATION</scope>
    <source>
        <tissue evidence="14">Gonads</tissue>
    </source>
</reference>
<dbReference type="PANTHER" id="PTHR11477:SF51">
    <property type="entry name" value="PROTEIN PARTNER OF SNF, ISOFORM B"/>
    <property type="match status" value="1"/>
</dbReference>
<feature type="region of interest" description="Disordered" evidence="10">
    <location>
        <begin position="108"/>
        <end position="128"/>
    </location>
</feature>
<feature type="compositionally biased region" description="Basic residues" evidence="10">
    <location>
        <begin position="282"/>
        <end position="300"/>
    </location>
</feature>
<accession>A0A6J2YN74</accession>
<keyword evidence="3 8" id="KW-0863">Zinc-finger</keyword>
<name>A0A6J2YN74_SITOR</name>
<feature type="compositionally biased region" description="Basic and acidic residues" evidence="10">
    <location>
        <begin position="489"/>
        <end position="545"/>
    </location>
</feature>
<protein>
    <submittedName>
        <fullName evidence="14">Death-inducer obliterator 1 isoform X1</fullName>
    </submittedName>
</protein>
<feature type="region of interest" description="Disordered" evidence="10">
    <location>
        <begin position="854"/>
        <end position="879"/>
    </location>
</feature>
<dbReference type="PROSITE" id="PS50016">
    <property type="entry name" value="ZF_PHD_2"/>
    <property type="match status" value="1"/>
</dbReference>
<dbReference type="Proteomes" id="UP000504635">
    <property type="component" value="Unplaced"/>
</dbReference>
<feature type="compositionally biased region" description="Low complexity" evidence="10">
    <location>
        <begin position="1464"/>
        <end position="1473"/>
    </location>
</feature>
<feature type="compositionally biased region" description="Basic and acidic residues" evidence="10">
    <location>
        <begin position="1081"/>
        <end position="1110"/>
    </location>
</feature>
<evidence type="ECO:0000256" key="1">
    <source>
        <dbReference type="ARBA" id="ARBA00004123"/>
    </source>
</evidence>
<dbReference type="Pfam" id="PF07744">
    <property type="entry name" value="SPOC"/>
    <property type="match status" value="1"/>
</dbReference>
<dbReference type="InParanoid" id="A0A6J2YN74"/>
<dbReference type="GO" id="GO:0006351">
    <property type="term" value="P:DNA-templated transcription"/>
    <property type="evidence" value="ECO:0007669"/>
    <property type="project" value="InterPro"/>
</dbReference>
<dbReference type="Gene3D" id="1.10.472.30">
    <property type="entry name" value="Transcription elongation factor S-II, central domain"/>
    <property type="match status" value="1"/>
</dbReference>
<feature type="coiled-coil region" evidence="9">
    <location>
        <begin position="1804"/>
        <end position="1831"/>
    </location>
</feature>
<feature type="compositionally biased region" description="Polar residues" evidence="10">
    <location>
        <begin position="1669"/>
        <end position="1678"/>
    </location>
</feature>
<dbReference type="InterPro" id="IPR036575">
    <property type="entry name" value="TFIIS_cen_dom_sf"/>
</dbReference>
<evidence type="ECO:0000256" key="8">
    <source>
        <dbReference type="PROSITE-ProRule" id="PRU00146"/>
    </source>
</evidence>
<dbReference type="Pfam" id="PF07533">
    <property type="entry name" value="BRK"/>
    <property type="match status" value="1"/>
</dbReference>
<feature type="domain" description="PHD-type" evidence="11">
    <location>
        <begin position="792"/>
        <end position="846"/>
    </location>
</feature>
<dbReference type="CTD" id="41524"/>
<feature type="compositionally biased region" description="Basic and acidic residues" evidence="10">
    <location>
        <begin position="319"/>
        <end position="378"/>
    </location>
</feature>
<keyword evidence="13" id="KW-1185">Reference proteome</keyword>
<dbReference type="CDD" id="cd15552">
    <property type="entry name" value="PHD_PHF3_like"/>
    <property type="match status" value="1"/>
</dbReference>
<feature type="compositionally biased region" description="Basic residues" evidence="10">
    <location>
        <begin position="1371"/>
        <end position="1385"/>
    </location>
</feature>
<keyword evidence="4" id="KW-0862">Zinc</keyword>
<feature type="region of interest" description="Disordered" evidence="10">
    <location>
        <begin position="1669"/>
        <end position="1695"/>
    </location>
</feature>
<feature type="compositionally biased region" description="Basic and acidic residues" evidence="10">
    <location>
        <begin position="1301"/>
        <end position="1332"/>
    </location>
</feature>
<dbReference type="RefSeq" id="XP_030765438.1">
    <property type="nucleotide sequence ID" value="XM_030909578.1"/>
</dbReference>
<dbReference type="SUPFAM" id="SSF46942">
    <property type="entry name" value="Elongation factor TFIIS domain 2"/>
    <property type="match status" value="1"/>
</dbReference>
<dbReference type="InterPro" id="IPR013083">
    <property type="entry name" value="Znf_RING/FYVE/PHD"/>
</dbReference>
<feature type="region of interest" description="Disordered" evidence="10">
    <location>
        <begin position="1033"/>
        <end position="1110"/>
    </location>
</feature>
<evidence type="ECO:0000256" key="3">
    <source>
        <dbReference type="ARBA" id="ARBA00022771"/>
    </source>
</evidence>
<feature type="region of interest" description="Disordered" evidence="10">
    <location>
        <begin position="1712"/>
        <end position="1761"/>
    </location>
</feature>
<dbReference type="InterPro" id="IPR019786">
    <property type="entry name" value="Zinc_finger_PHD-type_CS"/>
</dbReference>
<feature type="region of interest" description="Disordered" evidence="10">
    <location>
        <begin position="1266"/>
        <end position="1395"/>
    </location>
</feature>
<keyword evidence="7" id="KW-0539">Nucleus</keyword>
<dbReference type="Pfam" id="PF00628">
    <property type="entry name" value="PHD"/>
    <property type="match status" value="1"/>
</dbReference>
<keyword evidence="5" id="KW-0805">Transcription regulation</keyword>
<evidence type="ECO:0000256" key="7">
    <source>
        <dbReference type="ARBA" id="ARBA00023242"/>
    </source>
</evidence>
<feature type="region of interest" description="Disordered" evidence="10">
    <location>
        <begin position="1422"/>
        <end position="1494"/>
    </location>
</feature>